<feature type="domain" description="IPT/TIG" evidence="7">
    <location>
        <begin position="205"/>
        <end position="296"/>
    </location>
</feature>
<feature type="signal peptide" evidence="5">
    <location>
        <begin position="1"/>
        <end position="24"/>
    </location>
</feature>
<keyword evidence="2" id="KW-0479">Metal-binding</keyword>
<evidence type="ECO:0000259" key="7">
    <source>
        <dbReference type="Pfam" id="PF01833"/>
    </source>
</evidence>
<dbReference type="EMBL" id="FZNS01000006">
    <property type="protein sequence ID" value="SNR75570.1"/>
    <property type="molecule type" value="Genomic_DNA"/>
</dbReference>
<evidence type="ECO:0000256" key="4">
    <source>
        <dbReference type="ARBA" id="ARBA00022833"/>
    </source>
</evidence>
<dbReference type="GO" id="GO:0006508">
    <property type="term" value="P:proteolysis"/>
    <property type="evidence" value="ECO:0007669"/>
    <property type="project" value="UniProtKB-KW"/>
</dbReference>
<dbReference type="AlphaFoldDB" id="A0A238YWX2"/>
<evidence type="ECO:0000313" key="8">
    <source>
        <dbReference type="EMBL" id="SNR75570.1"/>
    </source>
</evidence>
<dbReference type="InterPro" id="IPR013783">
    <property type="entry name" value="Ig-like_fold"/>
</dbReference>
<dbReference type="InterPro" id="IPR001818">
    <property type="entry name" value="Pept_M10_metallopeptidase"/>
</dbReference>
<keyword evidence="5" id="KW-0732">Signal</keyword>
<evidence type="ECO:0000256" key="5">
    <source>
        <dbReference type="SAM" id="SignalP"/>
    </source>
</evidence>
<dbReference type="GO" id="GO:0004222">
    <property type="term" value="F:metalloendopeptidase activity"/>
    <property type="evidence" value="ECO:0007669"/>
    <property type="project" value="InterPro"/>
</dbReference>
<dbReference type="SUPFAM" id="SSF81296">
    <property type="entry name" value="E set domains"/>
    <property type="match status" value="1"/>
</dbReference>
<keyword evidence="1" id="KW-0645">Protease</keyword>
<evidence type="ECO:0000259" key="6">
    <source>
        <dbReference type="Pfam" id="PF00413"/>
    </source>
</evidence>
<dbReference type="GO" id="GO:0008270">
    <property type="term" value="F:zinc ion binding"/>
    <property type="evidence" value="ECO:0007669"/>
    <property type="project" value="InterPro"/>
</dbReference>
<reference evidence="9" key="1">
    <citation type="submission" date="2017-06" db="EMBL/GenBank/DDBJ databases">
        <authorList>
            <person name="Varghese N."/>
            <person name="Submissions S."/>
        </authorList>
    </citation>
    <scope>NUCLEOTIDE SEQUENCE [LARGE SCALE GENOMIC DNA]</scope>
    <source>
        <strain evidence="9">DSM 28041</strain>
    </source>
</reference>
<keyword evidence="9" id="KW-1185">Reference proteome</keyword>
<evidence type="ECO:0000256" key="1">
    <source>
        <dbReference type="ARBA" id="ARBA00022670"/>
    </source>
</evidence>
<proteinExistence type="predicted"/>
<dbReference type="Pfam" id="PF00413">
    <property type="entry name" value="Peptidase_M10"/>
    <property type="match status" value="1"/>
</dbReference>
<dbReference type="SUPFAM" id="SSF55486">
    <property type="entry name" value="Metalloproteases ('zincins'), catalytic domain"/>
    <property type="match status" value="1"/>
</dbReference>
<dbReference type="Gene3D" id="2.60.40.10">
    <property type="entry name" value="Immunoglobulins"/>
    <property type="match status" value="1"/>
</dbReference>
<keyword evidence="3" id="KW-0378">Hydrolase</keyword>
<evidence type="ECO:0000313" key="9">
    <source>
        <dbReference type="Proteomes" id="UP000198310"/>
    </source>
</evidence>
<organism evidence="8 9">
    <name type="scientific">Hymenobacter mucosus</name>
    <dbReference type="NCBI Taxonomy" id="1411120"/>
    <lineage>
        <taxon>Bacteria</taxon>
        <taxon>Pseudomonadati</taxon>
        <taxon>Bacteroidota</taxon>
        <taxon>Cytophagia</taxon>
        <taxon>Cytophagales</taxon>
        <taxon>Hymenobacteraceae</taxon>
        <taxon>Hymenobacter</taxon>
    </lineage>
</organism>
<evidence type="ECO:0000256" key="3">
    <source>
        <dbReference type="ARBA" id="ARBA00022801"/>
    </source>
</evidence>
<dbReference type="RefSeq" id="WP_089333257.1">
    <property type="nucleotide sequence ID" value="NZ_FZNS01000006.1"/>
</dbReference>
<name>A0A238YWX2_9BACT</name>
<protein>
    <submittedName>
        <fullName evidence="8">IPT/TIG domain-containing protein</fullName>
    </submittedName>
</protein>
<evidence type="ECO:0000256" key="2">
    <source>
        <dbReference type="ARBA" id="ARBA00022723"/>
    </source>
</evidence>
<dbReference type="GO" id="GO:0031012">
    <property type="term" value="C:extracellular matrix"/>
    <property type="evidence" value="ECO:0007669"/>
    <property type="project" value="InterPro"/>
</dbReference>
<keyword evidence="4" id="KW-0862">Zinc</keyword>
<dbReference type="Gene3D" id="3.40.390.10">
    <property type="entry name" value="Collagenase (Catalytic Domain)"/>
    <property type="match status" value="1"/>
</dbReference>
<dbReference type="InterPro" id="IPR024079">
    <property type="entry name" value="MetalloPept_cat_dom_sf"/>
</dbReference>
<feature type="chain" id="PRO_5013348572" evidence="5">
    <location>
        <begin position="25"/>
        <end position="697"/>
    </location>
</feature>
<feature type="domain" description="Peptidase M10 metallopeptidase" evidence="6">
    <location>
        <begin position="421"/>
        <end position="488"/>
    </location>
</feature>
<gene>
    <name evidence="8" type="ORF">SAMN06269173_106155</name>
</gene>
<accession>A0A238YWX2</accession>
<dbReference type="InterPro" id="IPR014756">
    <property type="entry name" value="Ig_E-set"/>
</dbReference>
<dbReference type="Pfam" id="PF01833">
    <property type="entry name" value="TIG"/>
    <property type="match status" value="1"/>
</dbReference>
<dbReference type="Proteomes" id="UP000198310">
    <property type="component" value="Unassembled WGS sequence"/>
</dbReference>
<dbReference type="InterPro" id="IPR002909">
    <property type="entry name" value="IPT_dom"/>
</dbReference>
<sequence>MKAPLLTLLLAPIVLLSSPGTAVAQSAATTPDIHCSLLPLDPEARTAHVPLVLEGEVLSSKGMRTSAGRIYTTHRVRVYKLLKGTAPAEITLMTEGGTVGLERQEITNTLRLTVGEQGVFFLEPAAFPGTGAAGAWSVYASQQGFVRYELHTATAIEPYHIYTGLGTSLYRQLGNARPREVQPNVTLTTALRRQTEPIAAKVAAPVVTSLAPLSLTAGTGAVLTIRGTGFGATRGTGFVEFRNADVNNSFTKAADRDYVSWSDTEIRVTVPSISASGNTAGTGPVRITSTDQLTTQSVSSVTVVFAASNVQDEATSQRVIPGHLNQNGTGGYTFRFDPTFDSNTSATTAWRRALANWRCQTGINWVVGTTRTKSGVADDGENAVGFDSGTTLPANVLGRTTSYYRGCYQADGSVSFYVQEIDTEFDDATNWQFGPGTPNSNQIDFESVALHELGHAQQLSHLILPSAVMHYAIARGQVSRTLAAPSDIAGGRYVLRRRGFLADECGVTPMLPAPLTSQFARYEEGAGVVVQWSTQNECFVTEFVVERAPSDTTRAWQAVATVRAGAGPVYRYTDPQPLSGMSYYRVRVRRPDTSLDTPTPTAVTDDATIASGVQFYPNPLTNADLLRLQYVGGGLPGTLTLRFYDAVGRYLRGTVIRYQPGLNTLAVEPPYLSPGWYIIRWNDSEGPSGTSRLVKID</sequence>